<dbReference type="InterPro" id="IPR011330">
    <property type="entry name" value="Glyco_hydro/deAcase_b/a-brl"/>
</dbReference>
<accession>A0A1I6JLD4</accession>
<dbReference type="OrthoDB" id="7419255at2"/>
<dbReference type="AlphaFoldDB" id="A0A1I6JLD4"/>
<evidence type="ECO:0000313" key="1">
    <source>
        <dbReference type="EMBL" id="SFR79360.1"/>
    </source>
</evidence>
<dbReference type="RefSeq" id="WP_131819153.1">
    <property type="nucleotide sequence ID" value="NZ_FOZG01000001.1"/>
</dbReference>
<dbReference type="Proteomes" id="UP000198824">
    <property type="component" value="Unassembled WGS sequence"/>
</dbReference>
<organism evidence="1 2">
    <name type="scientific">Sphingomonas jatrophae</name>
    <dbReference type="NCBI Taxonomy" id="1166337"/>
    <lineage>
        <taxon>Bacteria</taxon>
        <taxon>Pseudomonadati</taxon>
        <taxon>Pseudomonadota</taxon>
        <taxon>Alphaproteobacteria</taxon>
        <taxon>Sphingomonadales</taxon>
        <taxon>Sphingomonadaceae</taxon>
        <taxon>Sphingomonas</taxon>
    </lineage>
</organism>
<name>A0A1I6JLD4_9SPHN</name>
<evidence type="ECO:0000313" key="2">
    <source>
        <dbReference type="Proteomes" id="UP000198824"/>
    </source>
</evidence>
<dbReference type="STRING" id="1166337.SAMN05192580_0385"/>
<proteinExistence type="predicted"/>
<sequence length="308" mass="33930">MPTRVLLTVDTELRWQPDPRRGWEESFARSYDPAGVGVPWQLGRLAAHGLSACFFVDPMPAARWGAEPIRRMIAPILEAGQEVQLHLHPQWEEGAPAFELTDLPEDDQRRLIATARDHLIAAGAPAPIAFRAGSYAADDATLRALASLGFRYDSSHNGSHQPWPSAVALPNWLATPTRHEGIIEVPVSLIEEGSKLRHLQLCAVSADEMRAAILHAAEADHPLVTIVSHSFELAGRSGVRPNTTHVRRFEALCSTLADLAAVAPTTRFDALGDLPLDVPARAFSPGSKRRFRRVAEQVWSNLVDERRR</sequence>
<protein>
    <submittedName>
        <fullName evidence="1">Polysaccharide deacetylase</fullName>
    </submittedName>
</protein>
<dbReference type="Gene3D" id="3.20.20.370">
    <property type="entry name" value="Glycoside hydrolase/deacetylase"/>
    <property type="match status" value="1"/>
</dbReference>
<dbReference type="EMBL" id="FOZG01000001">
    <property type="protein sequence ID" value="SFR79360.1"/>
    <property type="molecule type" value="Genomic_DNA"/>
</dbReference>
<gene>
    <name evidence="1" type="ORF">SAMN05192580_0385</name>
</gene>
<dbReference type="GO" id="GO:0005975">
    <property type="term" value="P:carbohydrate metabolic process"/>
    <property type="evidence" value="ECO:0007669"/>
    <property type="project" value="InterPro"/>
</dbReference>
<dbReference type="SUPFAM" id="SSF88713">
    <property type="entry name" value="Glycoside hydrolase/deacetylase"/>
    <property type="match status" value="1"/>
</dbReference>
<reference evidence="1 2" key="1">
    <citation type="submission" date="2016-10" db="EMBL/GenBank/DDBJ databases">
        <authorList>
            <person name="de Groot N.N."/>
        </authorList>
    </citation>
    <scope>NUCLEOTIDE SEQUENCE [LARGE SCALE GENOMIC DNA]</scope>
    <source>
        <strain evidence="1 2">S5-249</strain>
    </source>
</reference>
<keyword evidence="2" id="KW-1185">Reference proteome</keyword>